<dbReference type="Proteomes" id="UP000724874">
    <property type="component" value="Unassembled WGS sequence"/>
</dbReference>
<dbReference type="EMBL" id="JADNYJ010000080">
    <property type="protein sequence ID" value="KAF8889437.1"/>
    <property type="molecule type" value="Genomic_DNA"/>
</dbReference>
<feature type="region of interest" description="Disordered" evidence="1">
    <location>
        <begin position="109"/>
        <end position="242"/>
    </location>
</feature>
<feature type="compositionally biased region" description="Polar residues" evidence="1">
    <location>
        <begin position="165"/>
        <end position="174"/>
    </location>
</feature>
<dbReference type="AlphaFoldDB" id="A0A9P5TJS4"/>
<protein>
    <submittedName>
        <fullName evidence="2">Uncharacterized protein</fullName>
    </submittedName>
</protein>
<feature type="compositionally biased region" description="Polar residues" evidence="1">
    <location>
        <begin position="1"/>
        <end position="34"/>
    </location>
</feature>
<keyword evidence="3" id="KW-1185">Reference proteome</keyword>
<comment type="caution">
    <text evidence="2">The sequence shown here is derived from an EMBL/GenBank/DDBJ whole genome shotgun (WGS) entry which is preliminary data.</text>
</comment>
<gene>
    <name evidence="2" type="ORF">CPB84DRAFT_1849383</name>
</gene>
<sequence>MSYYPNSTQSPYREAQSNLNENNGSLATNPQYQYQRGAGDYSRNPPVPAQAHSHHTEQSSKFERLLGGPSVPLLPNLYPVLPPPHNQLLEQFIEQEGYSGYAQIIPDPHYATSRHPSSSGLIPSTLHPPALQRPRNDFPPSTATPQGKKSTHRKGNNRPPAYNRSVPSSSNVIRHTTGGGGHGHSVRSVVPQPATTSQFHRTAPYPPSNPSSSSNSANPLWEAPSSSAPSAPGPSSANVQHHQYHNNTSQGFQSQGQGQNSASSPPTGFFFCTWKGCFQYVEKVRITQHFKGKHELHFENYTKPHNNYTPGKRVYEVECRWGGCASHVPGDCLLEHISEHAFSVGNGLESKV</sequence>
<feature type="compositionally biased region" description="Low complexity" evidence="1">
    <location>
        <begin position="210"/>
        <end position="237"/>
    </location>
</feature>
<reference evidence="2" key="1">
    <citation type="submission" date="2020-11" db="EMBL/GenBank/DDBJ databases">
        <authorList>
            <consortium name="DOE Joint Genome Institute"/>
            <person name="Ahrendt S."/>
            <person name="Riley R."/>
            <person name="Andreopoulos W."/>
            <person name="LaButti K."/>
            <person name="Pangilinan J."/>
            <person name="Ruiz-duenas F.J."/>
            <person name="Barrasa J.M."/>
            <person name="Sanchez-Garcia M."/>
            <person name="Camarero S."/>
            <person name="Miyauchi S."/>
            <person name="Serrano A."/>
            <person name="Linde D."/>
            <person name="Babiker R."/>
            <person name="Drula E."/>
            <person name="Ayuso-Fernandez I."/>
            <person name="Pacheco R."/>
            <person name="Padilla G."/>
            <person name="Ferreira P."/>
            <person name="Barriuso J."/>
            <person name="Kellner H."/>
            <person name="Castanera R."/>
            <person name="Alfaro M."/>
            <person name="Ramirez L."/>
            <person name="Pisabarro A.G."/>
            <person name="Kuo A."/>
            <person name="Tritt A."/>
            <person name="Lipzen A."/>
            <person name="He G."/>
            <person name="Yan M."/>
            <person name="Ng V."/>
            <person name="Cullen D."/>
            <person name="Martin F."/>
            <person name="Rosso M.-N."/>
            <person name="Henrissat B."/>
            <person name="Hibbett D."/>
            <person name="Martinez A.T."/>
            <person name="Grigoriev I.V."/>
        </authorList>
    </citation>
    <scope>NUCLEOTIDE SEQUENCE</scope>
    <source>
        <strain evidence="2">AH 44721</strain>
    </source>
</reference>
<accession>A0A9P5TJS4</accession>
<proteinExistence type="predicted"/>
<evidence type="ECO:0000313" key="2">
    <source>
        <dbReference type="EMBL" id="KAF8889437.1"/>
    </source>
</evidence>
<feature type="region of interest" description="Disordered" evidence="1">
    <location>
        <begin position="1"/>
        <end position="67"/>
    </location>
</feature>
<name>A0A9P5TJS4_GYMJU</name>
<evidence type="ECO:0000256" key="1">
    <source>
        <dbReference type="SAM" id="MobiDB-lite"/>
    </source>
</evidence>
<organism evidence="2 3">
    <name type="scientific">Gymnopilus junonius</name>
    <name type="common">Spectacular rustgill mushroom</name>
    <name type="synonym">Gymnopilus spectabilis subsp. junonius</name>
    <dbReference type="NCBI Taxonomy" id="109634"/>
    <lineage>
        <taxon>Eukaryota</taxon>
        <taxon>Fungi</taxon>
        <taxon>Dikarya</taxon>
        <taxon>Basidiomycota</taxon>
        <taxon>Agaricomycotina</taxon>
        <taxon>Agaricomycetes</taxon>
        <taxon>Agaricomycetidae</taxon>
        <taxon>Agaricales</taxon>
        <taxon>Agaricineae</taxon>
        <taxon>Hymenogastraceae</taxon>
        <taxon>Gymnopilus</taxon>
    </lineage>
</organism>
<feature type="compositionally biased region" description="Polar residues" evidence="1">
    <location>
        <begin position="139"/>
        <end position="148"/>
    </location>
</feature>
<evidence type="ECO:0000313" key="3">
    <source>
        <dbReference type="Proteomes" id="UP000724874"/>
    </source>
</evidence>
<feature type="compositionally biased region" description="Basic and acidic residues" evidence="1">
    <location>
        <begin position="54"/>
        <end position="64"/>
    </location>
</feature>